<protein>
    <submittedName>
        <fullName evidence="1">Uncharacterized protein</fullName>
    </submittedName>
</protein>
<sequence>MSFSAKFLPLRNSFIGATENLITSVRRPMRSCSLQSLLQSANEIYLRSLVGYTETLLCWCAGDDSVVPGFNRNRIKRMSNLTTLNCKSLTLKV</sequence>
<keyword evidence="2" id="KW-1185">Reference proteome</keyword>
<organism evidence="1 2">
    <name type="scientific">Caerostris extrusa</name>
    <name type="common">Bark spider</name>
    <name type="synonym">Caerostris bankana</name>
    <dbReference type="NCBI Taxonomy" id="172846"/>
    <lineage>
        <taxon>Eukaryota</taxon>
        <taxon>Metazoa</taxon>
        <taxon>Ecdysozoa</taxon>
        <taxon>Arthropoda</taxon>
        <taxon>Chelicerata</taxon>
        <taxon>Arachnida</taxon>
        <taxon>Araneae</taxon>
        <taxon>Araneomorphae</taxon>
        <taxon>Entelegynae</taxon>
        <taxon>Araneoidea</taxon>
        <taxon>Araneidae</taxon>
        <taxon>Caerostris</taxon>
    </lineage>
</organism>
<dbReference type="EMBL" id="BPLR01015026">
    <property type="protein sequence ID" value="GIY73045.1"/>
    <property type="molecule type" value="Genomic_DNA"/>
</dbReference>
<evidence type="ECO:0000313" key="1">
    <source>
        <dbReference type="EMBL" id="GIY73045.1"/>
    </source>
</evidence>
<reference evidence="1 2" key="1">
    <citation type="submission" date="2021-06" db="EMBL/GenBank/DDBJ databases">
        <title>Caerostris extrusa draft genome.</title>
        <authorList>
            <person name="Kono N."/>
            <person name="Arakawa K."/>
        </authorList>
    </citation>
    <scope>NUCLEOTIDE SEQUENCE [LARGE SCALE GENOMIC DNA]</scope>
</reference>
<accession>A0AAV4VRN4</accession>
<dbReference type="Proteomes" id="UP001054945">
    <property type="component" value="Unassembled WGS sequence"/>
</dbReference>
<evidence type="ECO:0000313" key="2">
    <source>
        <dbReference type="Proteomes" id="UP001054945"/>
    </source>
</evidence>
<dbReference type="AlphaFoldDB" id="A0AAV4VRN4"/>
<name>A0AAV4VRN4_CAEEX</name>
<proteinExistence type="predicted"/>
<gene>
    <name evidence="1" type="ORF">CEXT_283961</name>
</gene>
<comment type="caution">
    <text evidence="1">The sequence shown here is derived from an EMBL/GenBank/DDBJ whole genome shotgun (WGS) entry which is preliminary data.</text>
</comment>